<name>A0A7X0NH96_9GAMM</name>
<accession>A0A7X0NH96</accession>
<dbReference type="SUPFAM" id="SSF48452">
    <property type="entry name" value="TPR-like"/>
    <property type="match status" value="1"/>
</dbReference>
<dbReference type="InterPro" id="IPR011990">
    <property type="entry name" value="TPR-like_helical_dom_sf"/>
</dbReference>
<dbReference type="Proteomes" id="UP000537141">
    <property type="component" value="Unassembled WGS sequence"/>
</dbReference>
<dbReference type="RefSeq" id="WP_184424195.1">
    <property type="nucleotide sequence ID" value="NZ_AP027362.1"/>
</dbReference>
<keyword evidence="2" id="KW-1185">Reference proteome</keyword>
<reference evidence="1 2" key="1">
    <citation type="submission" date="2020-08" db="EMBL/GenBank/DDBJ databases">
        <title>Genomic Encyclopedia of Type Strains, Phase IV (KMG-IV): sequencing the most valuable type-strain genomes for metagenomic binning, comparative biology and taxonomic classification.</title>
        <authorList>
            <person name="Goeker M."/>
        </authorList>
    </citation>
    <scope>NUCLEOTIDE SEQUENCE [LARGE SCALE GENOMIC DNA]</scope>
    <source>
        <strain evidence="1 2">DSM 26287</strain>
    </source>
</reference>
<gene>
    <name evidence="1" type="ORF">HNQ55_001927</name>
</gene>
<evidence type="ECO:0000313" key="2">
    <source>
        <dbReference type="Proteomes" id="UP000537141"/>
    </source>
</evidence>
<comment type="caution">
    <text evidence="1">The sequence shown here is derived from an EMBL/GenBank/DDBJ whole genome shotgun (WGS) entry which is preliminary data.</text>
</comment>
<evidence type="ECO:0008006" key="3">
    <source>
        <dbReference type="Google" id="ProtNLM"/>
    </source>
</evidence>
<organism evidence="1 2">
    <name type="scientific">Thalassotalea piscium</name>
    <dbReference type="NCBI Taxonomy" id="1230533"/>
    <lineage>
        <taxon>Bacteria</taxon>
        <taxon>Pseudomonadati</taxon>
        <taxon>Pseudomonadota</taxon>
        <taxon>Gammaproteobacteria</taxon>
        <taxon>Alteromonadales</taxon>
        <taxon>Colwelliaceae</taxon>
        <taxon>Thalassotalea</taxon>
    </lineage>
</organism>
<dbReference type="AlphaFoldDB" id="A0A7X0NH96"/>
<dbReference type="EMBL" id="JACHHU010000013">
    <property type="protein sequence ID" value="MBB6543412.1"/>
    <property type="molecule type" value="Genomic_DNA"/>
</dbReference>
<dbReference type="Gene3D" id="1.25.40.10">
    <property type="entry name" value="Tetratricopeptide repeat domain"/>
    <property type="match status" value="1"/>
</dbReference>
<evidence type="ECO:0000313" key="1">
    <source>
        <dbReference type="EMBL" id="MBB6543412.1"/>
    </source>
</evidence>
<proteinExistence type="predicted"/>
<sequence length="136" mass="15268">MKAPLFDEIISISQNIADASASNNDDARESSYKALIKLCANNENSPKDHPLQWEALADFTLDSEQSIDIYQKGLDCAHRLALVNSTASIYLAMGMRYQEMEELEQAKVYGVKATELVEQISNNDLIVEIEDFNHNL</sequence>
<protein>
    <recommendedName>
        <fullName evidence="3">Tetratricopeptide repeat protein</fullName>
    </recommendedName>
</protein>